<name>A0A072PCN3_9EURO</name>
<dbReference type="Gene3D" id="3.90.25.10">
    <property type="entry name" value="UDP-galactose 4-epimerase, domain 1"/>
    <property type="match status" value="1"/>
</dbReference>
<dbReference type="Gene3D" id="3.40.50.720">
    <property type="entry name" value="NAD(P)-binding Rossmann-like Domain"/>
    <property type="match status" value="1"/>
</dbReference>
<dbReference type="InterPro" id="IPR008030">
    <property type="entry name" value="NmrA-like"/>
</dbReference>
<sequence length="323" mass="35608">MLKQKVFLVGATGETGGSILQALDEDGSFEITCFIRTASAGKPSVQHLKDKGLKVVHGDLTDPPEKLAGLLKDIDTVILTIFAFDVGIEANIIQAASMAAVKRFVLCDFGTPCPRGIMPLRDRKEAVHDLMFAQKLGFTIIDVGYWYEISFPRVPSGKFDYAAVIARNQVVEGGTAPNMLIAKKDIGGITVEIIKDERTLNKKVFVCGDVLNQNEITAIIEEKTGEKLDLTTESAEYVRRALAETKKAAEGDPTNLPNKYRLSNASYNFSKYIRGDNTPENAEYPGYIDGRKLYPNFVFQKFSEFVDDLAAGKVARVYPHLTL</sequence>
<dbReference type="OrthoDB" id="419598at2759"/>
<dbReference type="PANTHER" id="PTHR47706">
    <property type="entry name" value="NMRA-LIKE FAMILY PROTEIN"/>
    <property type="match status" value="1"/>
</dbReference>
<dbReference type="SUPFAM" id="SSF51735">
    <property type="entry name" value="NAD(P)-binding Rossmann-fold domains"/>
    <property type="match status" value="1"/>
</dbReference>
<dbReference type="GO" id="GO:0016491">
    <property type="term" value="F:oxidoreductase activity"/>
    <property type="evidence" value="ECO:0007669"/>
    <property type="project" value="UniProtKB-KW"/>
</dbReference>
<dbReference type="STRING" id="1182545.A0A072PCN3"/>
<proteinExistence type="predicted"/>
<feature type="domain" description="NmrA-like" evidence="3">
    <location>
        <begin position="3"/>
        <end position="110"/>
    </location>
</feature>
<keyword evidence="5" id="KW-1185">Reference proteome</keyword>
<evidence type="ECO:0000256" key="1">
    <source>
        <dbReference type="ARBA" id="ARBA00022857"/>
    </source>
</evidence>
<evidence type="ECO:0000256" key="2">
    <source>
        <dbReference type="ARBA" id="ARBA00023002"/>
    </source>
</evidence>
<evidence type="ECO:0000313" key="5">
    <source>
        <dbReference type="Proteomes" id="UP000027920"/>
    </source>
</evidence>
<protein>
    <recommendedName>
        <fullName evidence="3">NmrA-like domain-containing protein</fullName>
    </recommendedName>
</protein>
<organism evidence="4 5">
    <name type="scientific">Exophiala aquamarina CBS 119918</name>
    <dbReference type="NCBI Taxonomy" id="1182545"/>
    <lineage>
        <taxon>Eukaryota</taxon>
        <taxon>Fungi</taxon>
        <taxon>Dikarya</taxon>
        <taxon>Ascomycota</taxon>
        <taxon>Pezizomycotina</taxon>
        <taxon>Eurotiomycetes</taxon>
        <taxon>Chaetothyriomycetidae</taxon>
        <taxon>Chaetothyriales</taxon>
        <taxon>Herpotrichiellaceae</taxon>
        <taxon>Exophiala</taxon>
    </lineage>
</organism>
<reference evidence="4 5" key="1">
    <citation type="submission" date="2013-03" db="EMBL/GenBank/DDBJ databases">
        <title>The Genome Sequence of Exophiala aquamarina CBS 119918.</title>
        <authorList>
            <consortium name="The Broad Institute Genomics Platform"/>
            <person name="Cuomo C."/>
            <person name="de Hoog S."/>
            <person name="Gorbushina A."/>
            <person name="Walker B."/>
            <person name="Young S.K."/>
            <person name="Zeng Q."/>
            <person name="Gargeya S."/>
            <person name="Fitzgerald M."/>
            <person name="Haas B."/>
            <person name="Abouelleil A."/>
            <person name="Allen A.W."/>
            <person name="Alvarado L."/>
            <person name="Arachchi H.M."/>
            <person name="Berlin A.M."/>
            <person name="Chapman S.B."/>
            <person name="Gainer-Dewar J."/>
            <person name="Goldberg J."/>
            <person name="Griggs A."/>
            <person name="Gujja S."/>
            <person name="Hansen M."/>
            <person name="Howarth C."/>
            <person name="Imamovic A."/>
            <person name="Ireland A."/>
            <person name="Larimer J."/>
            <person name="McCowan C."/>
            <person name="Murphy C."/>
            <person name="Pearson M."/>
            <person name="Poon T.W."/>
            <person name="Priest M."/>
            <person name="Roberts A."/>
            <person name="Saif S."/>
            <person name="Shea T."/>
            <person name="Sisk P."/>
            <person name="Sykes S."/>
            <person name="Wortman J."/>
            <person name="Nusbaum C."/>
            <person name="Birren B."/>
        </authorList>
    </citation>
    <scope>NUCLEOTIDE SEQUENCE [LARGE SCALE GENOMIC DNA]</scope>
    <source>
        <strain evidence="4 5">CBS 119918</strain>
    </source>
</reference>
<keyword evidence="1" id="KW-0521">NADP</keyword>
<dbReference type="InterPro" id="IPR051609">
    <property type="entry name" value="NmrA/Isoflavone_reductase-like"/>
</dbReference>
<dbReference type="Proteomes" id="UP000027920">
    <property type="component" value="Unassembled WGS sequence"/>
</dbReference>
<dbReference type="Pfam" id="PF05368">
    <property type="entry name" value="NmrA"/>
    <property type="match status" value="1"/>
</dbReference>
<dbReference type="GeneID" id="25282162"/>
<dbReference type="RefSeq" id="XP_013259648.1">
    <property type="nucleotide sequence ID" value="XM_013404194.1"/>
</dbReference>
<dbReference type="HOGENOM" id="CLU_044876_6_0_1"/>
<comment type="caution">
    <text evidence="4">The sequence shown here is derived from an EMBL/GenBank/DDBJ whole genome shotgun (WGS) entry which is preliminary data.</text>
</comment>
<dbReference type="VEuPathDB" id="FungiDB:A1O9_07248"/>
<dbReference type="InterPro" id="IPR036291">
    <property type="entry name" value="NAD(P)-bd_dom_sf"/>
</dbReference>
<evidence type="ECO:0000313" key="4">
    <source>
        <dbReference type="EMBL" id="KEF57058.1"/>
    </source>
</evidence>
<dbReference type="EMBL" id="AMGV01000005">
    <property type="protein sequence ID" value="KEF57058.1"/>
    <property type="molecule type" value="Genomic_DNA"/>
</dbReference>
<dbReference type="AlphaFoldDB" id="A0A072PCN3"/>
<evidence type="ECO:0000259" key="3">
    <source>
        <dbReference type="Pfam" id="PF05368"/>
    </source>
</evidence>
<accession>A0A072PCN3</accession>
<gene>
    <name evidence="4" type="ORF">A1O9_07248</name>
</gene>
<keyword evidence="2" id="KW-0560">Oxidoreductase</keyword>
<dbReference type="PANTHER" id="PTHR47706:SF9">
    <property type="entry name" value="NMRA-LIKE DOMAIN-CONTAINING PROTEIN-RELATED"/>
    <property type="match status" value="1"/>
</dbReference>